<dbReference type="AlphaFoldDB" id="B9S3V8"/>
<dbReference type="InterPro" id="IPR013083">
    <property type="entry name" value="Znf_RING/FYVE/PHD"/>
</dbReference>
<proteinExistence type="predicted"/>
<dbReference type="Proteomes" id="UP000008311">
    <property type="component" value="Unassembled WGS sequence"/>
</dbReference>
<dbReference type="PROSITE" id="PS51270">
    <property type="entry name" value="ZF_CTCHY"/>
    <property type="match status" value="1"/>
</dbReference>
<evidence type="ECO:0000256" key="1">
    <source>
        <dbReference type="ARBA" id="ARBA00022723"/>
    </source>
</evidence>
<evidence type="ECO:0000259" key="5">
    <source>
        <dbReference type="PROSITE" id="PS50089"/>
    </source>
</evidence>
<evidence type="ECO:0000313" key="9">
    <source>
        <dbReference type="Proteomes" id="UP000008311"/>
    </source>
</evidence>
<evidence type="ECO:0000256" key="4">
    <source>
        <dbReference type="PROSITE-ProRule" id="PRU00601"/>
    </source>
</evidence>
<dbReference type="InterPro" id="IPR037274">
    <property type="entry name" value="Znf_CHY_sf"/>
</dbReference>
<dbReference type="InParanoid" id="B9S3V8"/>
<dbReference type="Gene3D" id="3.30.40.10">
    <property type="entry name" value="Zinc/RING finger domain, C3HC4 (zinc finger)"/>
    <property type="match status" value="1"/>
</dbReference>
<dbReference type="Pfam" id="PF05495">
    <property type="entry name" value="zf-CHY"/>
    <property type="match status" value="1"/>
</dbReference>
<dbReference type="InterPro" id="IPR001841">
    <property type="entry name" value="Znf_RING"/>
</dbReference>
<keyword evidence="1" id="KW-0479">Metal-binding</keyword>
<dbReference type="PROSITE" id="PS51266">
    <property type="entry name" value="ZF_CHY"/>
    <property type="match status" value="1"/>
</dbReference>
<dbReference type="InterPro" id="IPR008913">
    <property type="entry name" value="Znf_CHY"/>
</dbReference>
<evidence type="ECO:0000256" key="3">
    <source>
        <dbReference type="ARBA" id="ARBA00022833"/>
    </source>
</evidence>
<dbReference type="KEGG" id="rcu:8287175"/>
<sequence>MADAEADITNTAPLPSIQDTGRPEYGCDHYRRRCKIRAPCCQQIFSCRHCHNEATNAMSKPKDRHEIVRHDIQQVICSLCNFEQQVAQVCTNCGVKMGEYFCNICKFYDDDTTKGQFHCEGCGICRVGGQDKFFHCEKCGSCYQVELRNNHSCVENSMKNCCPVCYEYLFDSVKGATVMRCGHTMHADCFQEMAKQNQYRCPICSKTVLEMGRYWRMLDQETLQNFNSDVESVGLVENQTVSTGSKLFKCPENTVMRSQFYAMTAMRPAKLHFTLLGLSAVTANPITREGFQHQLVNE</sequence>
<dbReference type="InterPro" id="IPR017921">
    <property type="entry name" value="Znf_CTCHY"/>
</dbReference>
<dbReference type="SUPFAM" id="SSF161219">
    <property type="entry name" value="CHY zinc finger-like"/>
    <property type="match status" value="1"/>
</dbReference>
<name>B9S3V8_RICCO</name>
<dbReference type="GO" id="GO:0061630">
    <property type="term" value="F:ubiquitin protein ligase activity"/>
    <property type="evidence" value="ECO:0000318"/>
    <property type="project" value="GO_Central"/>
</dbReference>
<organism evidence="8 9">
    <name type="scientific">Ricinus communis</name>
    <name type="common">Castor bean</name>
    <dbReference type="NCBI Taxonomy" id="3988"/>
    <lineage>
        <taxon>Eukaryota</taxon>
        <taxon>Viridiplantae</taxon>
        <taxon>Streptophyta</taxon>
        <taxon>Embryophyta</taxon>
        <taxon>Tracheophyta</taxon>
        <taxon>Spermatophyta</taxon>
        <taxon>Magnoliopsida</taxon>
        <taxon>eudicotyledons</taxon>
        <taxon>Gunneridae</taxon>
        <taxon>Pentapetalae</taxon>
        <taxon>rosids</taxon>
        <taxon>fabids</taxon>
        <taxon>Malpighiales</taxon>
        <taxon>Euphorbiaceae</taxon>
        <taxon>Acalyphoideae</taxon>
        <taxon>Acalypheae</taxon>
        <taxon>Ricinus</taxon>
    </lineage>
</organism>
<dbReference type="SUPFAM" id="SSF57850">
    <property type="entry name" value="RING/U-box"/>
    <property type="match status" value="1"/>
</dbReference>
<feature type="domain" description="CHY-type" evidence="6">
    <location>
        <begin position="20"/>
        <end position="95"/>
    </location>
</feature>
<dbReference type="EMBL" id="EQ973863">
    <property type="protein sequence ID" value="EEF41639.1"/>
    <property type="molecule type" value="Genomic_DNA"/>
</dbReference>
<keyword evidence="2 4" id="KW-0863">Zinc-finger</keyword>
<dbReference type="SUPFAM" id="SSF161245">
    <property type="entry name" value="Zinc hairpin stack"/>
    <property type="match status" value="1"/>
</dbReference>
<accession>B9S3V8</accession>
<evidence type="ECO:0000259" key="6">
    <source>
        <dbReference type="PROSITE" id="PS51266"/>
    </source>
</evidence>
<dbReference type="PANTHER" id="PTHR21319">
    <property type="entry name" value="RING FINGER AND CHY ZINC FINGER DOMAIN-CONTAINING PROTEIN 1"/>
    <property type="match status" value="1"/>
</dbReference>
<dbReference type="STRING" id="3988.B9S3V8"/>
<evidence type="ECO:0000256" key="2">
    <source>
        <dbReference type="ARBA" id="ARBA00022771"/>
    </source>
</evidence>
<dbReference type="PANTHER" id="PTHR21319:SF12">
    <property type="entry name" value="ZINC FINGER (C3HC4-TYPE RING FINGER) FAMILY PROTEIN"/>
    <property type="match status" value="1"/>
</dbReference>
<protein>
    <submittedName>
        <fullName evidence="8">Zinc finger protein, putative</fullName>
    </submittedName>
</protein>
<dbReference type="eggNOG" id="KOG1940">
    <property type="taxonomic scope" value="Eukaryota"/>
</dbReference>
<dbReference type="GO" id="GO:0008270">
    <property type="term" value="F:zinc ion binding"/>
    <property type="evidence" value="ECO:0007669"/>
    <property type="project" value="UniProtKB-KW"/>
</dbReference>
<dbReference type="Pfam" id="PF13639">
    <property type="entry name" value="zf-RING_2"/>
    <property type="match status" value="1"/>
</dbReference>
<reference evidence="9" key="1">
    <citation type="journal article" date="2010" name="Nat. Biotechnol.">
        <title>Draft genome sequence of the oilseed species Ricinus communis.</title>
        <authorList>
            <person name="Chan A.P."/>
            <person name="Crabtree J."/>
            <person name="Zhao Q."/>
            <person name="Lorenzi H."/>
            <person name="Orvis J."/>
            <person name="Puiu D."/>
            <person name="Melake-Berhan A."/>
            <person name="Jones K.M."/>
            <person name="Redman J."/>
            <person name="Chen G."/>
            <person name="Cahoon E.B."/>
            <person name="Gedil M."/>
            <person name="Stanke M."/>
            <person name="Haas B.J."/>
            <person name="Wortman J.R."/>
            <person name="Fraser-Liggett C.M."/>
            <person name="Ravel J."/>
            <person name="Rabinowicz P.D."/>
        </authorList>
    </citation>
    <scope>NUCLEOTIDE SEQUENCE [LARGE SCALE GENOMIC DNA]</scope>
    <source>
        <strain evidence="9">cv. Hale</strain>
    </source>
</reference>
<dbReference type="SMART" id="SM00184">
    <property type="entry name" value="RING"/>
    <property type="match status" value="1"/>
</dbReference>
<evidence type="ECO:0000313" key="8">
    <source>
        <dbReference type="EMBL" id="EEF41639.1"/>
    </source>
</evidence>
<dbReference type="GO" id="GO:0006511">
    <property type="term" value="P:ubiquitin-dependent protein catabolic process"/>
    <property type="evidence" value="ECO:0000318"/>
    <property type="project" value="GO_Central"/>
</dbReference>
<dbReference type="CDD" id="cd16464">
    <property type="entry name" value="RING-H2_Pirh2-like"/>
    <property type="match status" value="1"/>
</dbReference>
<feature type="domain" description="RING-type" evidence="5">
    <location>
        <begin position="162"/>
        <end position="205"/>
    </location>
</feature>
<gene>
    <name evidence="8" type="ORF">RCOM_0555700</name>
</gene>
<keyword evidence="9" id="KW-1185">Reference proteome</keyword>
<dbReference type="GO" id="GO:0016567">
    <property type="term" value="P:protein ubiquitination"/>
    <property type="evidence" value="ECO:0000318"/>
    <property type="project" value="GO_Central"/>
</dbReference>
<dbReference type="OrthoDB" id="411372at2759"/>
<dbReference type="InterPro" id="IPR037275">
    <property type="entry name" value="Znf_CTCHY_sf"/>
</dbReference>
<feature type="domain" description="CTCHY-type" evidence="7">
    <location>
        <begin position="97"/>
        <end position="161"/>
    </location>
</feature>
<keyword evidence="3" id="KW-0862">Zinc</keyword>
<dbReference type="GO" id="GO:0005634">
    <property type="term" value="C:nucleus"/>
    <property type="evidence" value="ECO:0000318"/>
    <property type="project" value="GO_Central"/>
</dbReference>
<evidence type="ECO:0000259" key="7">
    <source>
        <dbReference type="PROSITE" id="PS51270"/>
    </source>
</evidence>
<dbReference type="PROSITE" id="PS50089">
    <property type="entry name" value="ZF_RING_2"/>
    <property type="match status" value="1"/>
</dbReference>